<feature type="compositionally biased region" description="Basic and acidic residues" evidence="1">
    <location>
        <begin position="200"/>
        <end position="219"/>
    </location>
</feature>
<proteinExistence type="predicted"/>
<organism evidence="2 3">
    <name type="scientific">Gymnopilus junonius</name>
    <name type="common">Spectacular rustgill mushroom</name>
    <name type="synonym">Gymnopilus spectabilis subsp. junonius</name>
    <dbReference type="NCBI Taxonomy" id="109634"/>
    <lineage>
        <taxon>Eukaryota</taxon>
        <taxon>Fungi</taxon>
        <taxon>Dikarya</taxon>
        <taxon>Basidiomycota</taxon>
        <taxon>Agaricomycotina</taxon>
        <taxon>Agaricomycetes</taxon>
        <taxon>Agaricomycetidae</taxon>
        <taxon>Agaricales</taxon>
        <taxon>Agaricineae</taxon>
        <taxon>Hymenogastraceae</taxon>
        <taxon>Gymnopilus</taxon>
    </lineage>
</organism>
<name>A0A9P5TRY7_GYMJU</name>
<accession>A0A9P5TRY7</accession>
<evidence type="ECO:0000313" key="2">
    <source>
        <dbReference type="EMBL" id="KAF8907706.1"/>
    </source>
</evidence>
<protein>
    <submittedName>
        <fullName evidence="2">Uncharacterized protein</fullName>
    </submittedName>
</protein>
<keyword evidence="3" id="KW-1185">Reference proteome</keyword>
<dbReference type="Proteomes" id="UP000724874">
    <property type="component" value="Unassembled WGS sequence"/>
</dbReference>
<dbReference type="OrthoDB" id="10682745at2759"/>
<feature type="region of interest" description="Disordered" evidence="1">
    <location>
        <begin position="198"/>
        <end position="219"/>
    </location>
</feature>
<gene>
    <name evidence="2" type="ORF">CPB84DRAFT_1843926</name>
</gene>
<sequence>MPIWHYFTQFPLFSGRRATILPLFQRNEQQPISPRVLEEGISPSTELISSTAQQLSASPLFIRVSREAVVEEIESIYTSLGSPPDEAFRPLKARKRVHASARLAVDVHQSVPPNSSSNKKQDVQFIEPRVPQPGPQTTNIDSLNEPPIPGAFNTHISNISTIGMDDNPRCLSIRSLDTSPRVSLSSFTFSDIHYAPEVSAEERSESASEHLRDEDIGDTEHGLLSTGKFKNGQKLTQYQLADLHRLLERERGEEVCGTSVVNNVGMALAFKKGLGLGKTVMSIALIACNPPPIKFEGARATM</sequence>
<dbReference type="EMBL" id="JADNYJ010000014">
    <property type="protein sequence ID" value="KAF8907706.1"/>
    <property type="molecule type" value="Genomic_DNA"/>
</dbReference>
<dbReference type="AlphaFoldDB" id="A0A9P5TRY7"/>
<evidence type="ECO:0000256" key="1">
    <source>
        <dbReference type="SAM" id="MobiDB-lite"/>
    </source>
</evidence>
<reference evidence="2" key="1">
    <citation type="submission" date="2020-11" db="EMBL/GenBank/DDBJ databases">
        <authorList>
            <consortium name="DOE Joint Genome Institute"/>
            <person name="Ahrendt S."/>
            <person name="Riley R."/>
            <person name="Andreopoulos W."/>
            <person name="LaButti K."/>
            <person name="Pangilinan J."/>
            <person name="Ruiz-duenas F.J."/>
            <person name="Barrasa J.M."/>
            <person name="Sanchez-Garcia M."/>
            <person name="Camarero S."/>
            <person name="Miyauchi S."/>
            <person name="Serrano A."/>
            <person name="Linde D."/>
            <person name="Babiker R."/>
            <person name="Drula E."/>
            <person name="Ayuso-Fernandez I."/>
            <person name="Pacheco R."/>
            <person name="Padilla G."/>
            <person name="Ferreira P."/>
            <person name="Barriuso J."/>
            <person name="Kellner H."/>
            <person name="Castanera R."/>
            <person name="Alfaro M."/>
            <person name="Ramirez L."/>
            <person name="Pisabarro A.G."/>
            <person name="Kuo A."/>
            <person name="Tritt A."/>
            <person name="Lipzen A."/>
            <person name="He G."/>
            <person name="Yan M."/>
            <person name="Ng V."/>
            <person name="Cullen D."/>
            <person name="Martin F."/>
            <person name="Rosso M.-N."/>
            <person name="Henrissat B."/>
            <person name="Hibbett D."/>
            <person name="Martinez A.T."/>
            <person name="Grigoriev I.V."/>
        </authorList>
    </citation>
    <scope>NUCLEOTIDE SEQUENCE</scope>
    <source>
        <strain evidence="2">AH 44721</strain>
    </source>
</reference>
<comment type="caution">
    <text evidence="2">The sequence shown here is derived from an EMBL/GenBank/DDBJ whole genome shotgun (WGS) entry which is preliminary data.</text>
</comment>
<evidence type="ECO:0000313" key="3">
    <source>
        <dbReference type="Proteomes" id="UP000724874"/>
    </source>
</evidence>